<name>U9SW28_RHIID</name>
<reference evidence="1" key="1">
    <citation type="submission" date="2013-07" db="EMBL/GenBank/DDBJ databases">
        <title>The genome of an arbuscular mycorrhizal fungus provides insights into the evolution of the oldest plant symbiosis.</title>
        <authorList>
            <consortium name="DOE Joint Genome Institute"/>
            <person name="Tisserant E."/>
            <person name="Malbreil M."/>
            <person name="Kuo A."/>
            <person name="Kohler A."/>
            <person name="Symeonidi A."/>
            <person name="Balestrini R."/>
            <person name="Charron P."/>
            <person name="Duensing N."/>
            <person name="Frei-dit-Frey N."/>
            <person name="Gianinazzi-Pearson V."/>
            <person name="Gilbert B."/>
            <person name="Handa Y."/>
            <person name="Hijri M."/>
            <person name="Kaul R."/>
            <person name="Kawaguchi M."/>
            <person name="Krajinski F."/>
            <person name="Lammers P."/>
            <person name="Lapierre D."/>
            <person name="Masclaux F.G."/>
            <person name="Murat C."/>
            <person name="Morin E."/>
            <person name="Ndikumana S."/>
            <person name="Pagni M."/>
            <person name="Petitpierre D."/>
            <person name="Requena N."/>
            <person name="Rosikiewicz P."/>
            <person name="Riley R."/>
            <person name="Saito K."/>
            <person name="San Clemente H."/>
            <person name="Shapiro H."/>
            <person name="van Tuinen D."/>
            <person name="Becard G."/>
            <person name="Bonfante P."/>
            <person name="Paszkowski U."/>
            <person name="Shachar-Hill Y."/>
            <person name="Young J.P."/>
            <person name="Sanders I.R."/>
            <person name="Henrissat B."/>
            <person name="Rensing S.A."/>
            <person name="Grigoriev I.V."/>
            <person name="Corradi N."/>
            <person name="Roux C."/>
            <person name="Martin F."/>
        </authorList>
    </citation>
    <scope>NUCLEOTIDE SEQUENCE</scope>
    <source>
        <strain evidence="1">DAOM 197198</strain>
    </source>
</reference>
<organism evidence="1">
    <name type="scientific">Rhizophagus irregularis (strain DAOM 181602 / DAOM 197198 / MUCL 43194)</name>
    <name type="common">Arbuscular mycorrhizal fungus</name>
    <name type="synonym">Glomus intraradices</name>
    <dbReference type="NCBI Taxonomy" id="747089"/>
    <lineage>
        <taxon>Eukaryota</taxon>
        <taxon>Fungi</taxon>
        <taxon>Fungi incertae sedis</taxon>
        <taxon>Mucoromycota</taxon>
        <taxon>Glomeromycotina</taxon>
        <taxon>Glomeromycetes</taxon>
        <taxon>Glomerales</taxon>
        <taxon>Glomeraceae</taxon>
        <taxon>Rhizophagus</taxon>
    </lineage>
</organism>
<sequence>MPYPLITIKSMCAMCENARKISNVRNYSTVHIILNVKRTQKFLDFSHFAH</sequence>
<dbReference type="AlphaFoldDB" id="U9SW28"/>
<proteinExistence type="predicted"/>
<dbReference type="EMBL" id="KI301317">
    <property type="protein sequence ID" value="ERZ95360.1"/>
    <property type="molecule type" value="Genomic_DNA"/>
</dbReference>
<dbReference type="EMBL" id="KI288957">
    <property type="protein sequence ID" value="ESA08650.1"/>
    <property type="molecule type" value="Genomic_DNA"/>
</dbReference>
<evidence type="ECO:0000313" key="2">
    <source>
        <dbReference type="EMBL" id="ESA08650.1"/>
    </source>
</evidence>
<gene>
    <name evidence="2" type="ORF">GLOINDRAFT_209023</name>
    <name evidence="1" type="ORF">GLOINDRAFT_311907</name>
</gene>
<evidence type="ECO:0000313" key="1">
    <source>
        <dbReference type="EMBL" id="ERZ95360.1"/>
    </source>
</evidence>
<dbReference type="HOGENOM" id="CLU_3125752_0_0_1"/>
<accession>U9SW28</accession>
<protein>
    <submittedName>
        <fullName evidence="1">Uncharacterized protein</fullName>
    </submittedName>
</protein>